<dbReference type="Proteomes" id="UP000475249">
    <property type="component" value="Unassembled WGS sequence"/>
</dbReference>
<keyword evidence="2" id="KW-1185">Reference proteome</keyword>
<proteinExistence type="predicted"/>
<dbReference type="RefSeq" id="WP_161433783.1">
    <property type="nucleotide sequence ID" value="NZ_WXYO01000001.1"/>
</dbReference>
<gene>
    <name evidence="1" type="ORF">GTQ38_02900</name>
</gene>
<evidence type="ECO:0008006" key="3">
    <source>
        <dbReference type="Google" id="ProtNLM"/>
    </source>
</evidence>
<protein>
    <recommendedName>
        <fullName evidence="3">Lipoprotein</fullName>
    </recommendedName>
</protein>
<name>A0A6L9E8G4_9FLAO</name>
<evidence type="ECO:0000313" key="2">
    <source>
        <dbReference type="Proteomes" id="UP000475249"/>
    </source>
</evidence>
<organism evidence="1 2">
    <name type="scientific">Poritiphilus flavus</name>
    <dbReference type="NCBI Taxonomy" id="2697053"/>
    <lineage>
        <taxon>Bacteria</taxon>
        <taxon>Pseudomonadati</taxon>
        <taxon>Bacteroidota</taxon>
        <taxon>Flavobacteriia</taxon>
        <taxon>Flavobacteriales</taxon>
        <taxon>Flavobacteriaceae</taxon>
        <taxon>Poritiphilus</taxon>
    </lineage>
</organism>
<accession>A0A6L9E8G4</accession>
<evidence type="ECO:0000313" key="1">
    <source>
        <dbReference type="EMBL" id="NAS10934.1"/>
    </source>
</evidence>
<sequence>MRYSIYILFSLVMGLGGCSSQKKLETSTPFVLGPTICQDWIGGRAESGSGRVLRIAVREMPDEGISLQNVYFRGHMAKIDMVMEDNGMIALAKYELKSEKPDMIMHADSTKEVGNQPPKLKSKEFPFDLQKDEAVLSYLQDDKIKYVKISGVVDKPARVYKGRPKN</sequence>
<reference evidence="1 2" key="1">
    <citation type="submission" date="2020-01" db="EMBL/GenBank/DDBJ databases">
        <title>Bacteria diversity of Porities sp.</title>
        <authorList>
            <person name="Wang G."/>
        </authorList>
    </citation>
    <scope>NUCLEOTIDE SEQUENCE [LARGE SCALE GENOMIC DNA]</scope>
    <source>
        <strain evidence="1 2">R33</strain>
    </source>
</reference>
<dbReference type="PROSITE" id="PS51257">
    <property type="entry name" value="PROKAR_LIPOPROTEIN"/>
    <property type="match status" value="1"/>
</dbReference>
<comment type="caution">
    <text evidence="1">The sequence shown here is derived from an EMBL/GenBank/DDBJ whole genome shotgun (WGS) entry which is preliminary data.</text>
</comment>
<dbReference type="AlphaFoldDB" id="A0A6L9E8G4"/>
<dbReference type="EMBL" id="WXYO01000001">
    <property type="protein sequence ID" value="NAS10934.1"/>
    <property type="molecule type" value="Genomic_DNA"/>
</dbReference>